<evidence type="ECO:0000313" key="2">
    <source>
        <dbReference type="EMBL" id="GIF78445.1"/>
    </source>
</evidence>
<comment type="caution">
    <text evidence="2">The sequence shown here is derived from an EMBL/GenBank/DDBJ whole genome shotgun (WGS) entry which is preliminary data.</text>
</comment>
<dbReference type="Proteomes" id="UP000604117">
    <property type="component" value="Unassembled WGS sequence"/>
</dbReference>
<protein>
    <recommendedName>
        <fullName evidence="4">Lipoprotein</fullName>
    </recommendedName>
</protein>
<sequence>MTRRLATLLLLLLAVGCASPPEQSLAADGVIGCAEVAAWGRIESVTPDDGRLRVTLRPERWLTAQPAGPTVEFRADDPAVEANAPAWRVGDEGLLILSAAAPPALYPADAGADLEDAWRKAVARRPSDCP</sequence>
<evidence type="ECO:0000256" key="1">
    <source>
        <dbReference type="SAM" id="SignalP"/>
    </source>
</evidence>
<keyword evidence="3" id="KW-1185">Reference proteome</keyword>
<proteinExistence type="predicted"/>
<dbReference type="RefSeq" id="WP_203719271.1">
    <property type="nucleotide sequence ID" value="NZ_BONE01000144.1"/>
</dbReference>
<gene>
    <name evidence="2" type="ORF">Asi02nite_79630</name>
</gene>
<accession>A0ABQ4D4L5</accession>
<keyword evidence="1" id="KW-0732">Signal</keyword>
<evidence type="ECO:0008006" key="4">
    <source>
        <dbReference type="Google" id="ProtNLM"/>
    </source>
</evidence>
<feature type="chain" id="PRO_5047479246" description="Lipoprotein" evidence="1">
    <location>
        <begin position="27"/>
        <end position="130"/>
    </location>
</feature>
<evidence type="ECO:0000313" key="3">
    <source>
        <dbReference type="Proteomes" id="UP000604117"/>
    </source>
</evidence>
<name>A0ABQ4D4L5_9ACTN</name>
<feature type="signal peptide" evidence="1">
    <location>
        <begin position="1"/>
        <end position="26"/>
    </location>
</feature>
<reference evidence="2 3" key="1">
    <citation type="submission" date="2021-01" db="EMBL/GenBank/DDBJ databases">
        <title>Whole genome shotgun sequence of Asanoa siamensis NBRC 107932.</title>
        <authorList>
            <person name="Komaki H."/>
            <person name="Tamura T."/>
        </authorList>
    </citation>
    <scope>NUCLEOTIDE SEQUENCE [LARGE SCALE GENOMIC DNA]</scope>
    <source>
        <strain evidence="2 3">NBRC 107932</strain>
    </source>
</reference>
<organism evidence="2 3">
    <name type="scientific">Asanoa siamensis</name>
    <dbReference type="NCBI Taxonomy" id="926357"/>
    <lineage>
        <taxon>Bacteria</taxon>
        <taxon>Bacillati</taxon>
        <taxon>Actinomycetota</taxon>
        <taxon>Actinomycetes</taxon>
        <taxon>Micromonosporales</taxon>
        <taxon>Micromonosporaceae</taxon>
        <taxon>Asanoa</taxon>
    </lineage>
</organism>
<dbReference type="EMBL" id="BONE01000144">
    <property type="protein sequence ID" value="GIF78445.1"/>
    <property type="molecule type" value="Genomic_DNA"/>
</dbReference>
<dbReference type="PROSITE" id="PS51257">
    <property type="entry name" value="PROKAR_LIPOPROTEIN"/>
    <property type="match status" value="1"/>
</dbReference>